<accession>A0A833QUA2</accession>
<dbReference type="Pfam" id="PF00561">
    <property type="entry name" value="Abhydrolase_1"/>
    <property type="match status" value="1"/>
</dbReference>
<name>A0A833QUA2_9POAL</name>
<dbReference type="InterPro" id="IPR029058">
    <property type="entry name" value="AB_hydrolase_fold"/>
</dbReference>
<proteinExistence type="predicted"/>
<protein>
    <submittedName>
        <fullName evidence="2">Monoacylglycerol lipase ABHD6-like protein</fullName>
    </submittedName>
</protein>
<comment type="caution">
    <text evidence="2">The sequence shown here is derived from an EMBL/GenBank/DDBJ whole genome shotgun (WGS) entry which is preliminary data.</text>
</comment>
<dbReference type="InterPro" id="IPR052370">
    <property type="entry name" value="Meta-cleavage_hydrolase"/>
</dbReference>
<dbReference type="EMBL" id="SWLB01000011">
    <property type="protein sequence ID" value="KAF3332785.1"/>
    <property type="molecule type" value="Genomic_DNA"/>
</dbReference>
<dbReference type="SUPFAM" id="SSF53474">
    <property type="entry name" value="alpha/beta-Hydrolases"/>
    <property type="match status" value="1"/>
</dbReference>
<dbReference type="PRINTS" id="PR00111">
    <property type="entry name" value="ABHYDROLASE"/>
</dbReference>
<dbReference type="AlphaFoldDB" id="A0A833QUA2"/>
<gene>
    <name evidence="2" type="ORF">FCM35_KLT02362</name>
</gene>
<dbReference type="InterPro" id="IPR000073">
    <property type="entry name" value="AB_hydrolase_1"/>
</dbReference>
<evidence type="ECO:0000313" key="3">
    <source>
        <dbReference type="Proteomes" id="UP000623129"/>
    </source>
</evidence>
<evidence type="ECO:0000313" key="2">
    <source>
        <dbReference type="EMBL" id="KAF3332785.1"/>
    </source>
</evidence>
<reference evidence="2" key="1">
    <citation type="submission" date="2020-01" db="EMBL/GenBank/DDBJ databases">
        <title>Genome sequence of Kobresia littledalei, the first chromosome-level genome in the family Cyperaceae.</title>
        <authorList>
            <person name="Qu G."/>
        </authorList>
    </citation>
    <scope>NUCLEOTIDE SEQUENCE</scope>
    <source>
        <strain evidence="2">C.B.Clarke</strain>
        <tissue evidence="2">Leaf</tissue>
    </source>
</reference>
<dbReference type="Gene3D" id="3.40.50.1820">
    <property type="entry name" value="alpha/beta hydrolase"/>
    <property type="match status" value="1"/>
</dbReference>
<dbReference type="PANTHER" id="PTHR43139">
    <property type="entry name" value="SI:DKEY-122A22.2"/>
    <property type="match status" value="1"/>
</dbReference>
<organism evidence="2 3">
    <name type="scientific">Carex littledalei</name>
    <dbReference type="NCBI Taxonomy" id="544730"/>
    <lineage>
        <taxon>Eukaryota</taxon>
        <taxon>Viridiplantae</taxon>
        <taxon>Streptophyta</taxon>
        <taxon>Embryophyta</taxon>
        <taxon>Tracheophyta</taxon>
        <taxon>Spermatophyta</taxon>
        <taxon>Magnoliopsida</taxon>
        <taxon>Liliopsida</taxon>
        <taxon>Poales</taxon>
        <taxon>Cyperaceae</taxon>
        <taxon>Cyperoideae</taxon>
        <taxon>Cariceae</taxon>
        <taxon>Carex</taxon>
        <taxon>Carex subgen. Euthyceras</taxon>
    </lineage>
</organism>
<dbReference type="OrthoDB" id="6431331at2759"/>
<sequence>MVNLIEAQKPLLHWLVKRAGLREQQVEIEPGTYMNFWAPKETIQSKPNTVISPDAKHKKTRKPKPPVVLIHGFASEGIITWQFQFGVLLTNYAIYIPDLLFFGKSTSTSLDRSPDYQASCIASGLMKLGVERCDLVGFSYGGMIAFKLAEEYPDLIRSLVISGSVITMTDSINEASLQRLGATSSNELLMPETVPRLKDLLSISMHKKMWLPDRLYKDFLESMYTSRKERKELLEGLVISNADAKIPVFKQKILLLWGEKDQIFDIDLAKNMKEQLGESCFIYGISNAGHLLHLERPCAYNRAVQREEEEELLAPQLAEPAPEIPEDP</sequence>
<evidence type="ECO:0000259" key="1">
    <source>
        <dbReference type="Pfam" id="PF00561"/>
    </source>
</evidence>
<keyword evidence="3" id="KW-1185">Reference proteome</keyword>
<dbReference type="Proteomes" id="UP000623129">
    <property type="component" value="Unassembled WGS sequence"/>
</dbReference>
<dbReference type="PANTHER" id="PTHR43139:SF6">
    <property type="entry name" value="OS02G0706900 PROTEIN"/>
    <property type="match status" value="1"/>
</dbReference>
<feature type="domain" description="AB hydrolase-1" evidence="1">
    <location>
        <begin position="65"/>
        <end position="297"/>
    </location>
</feature>